<feature type="transmembrane region" description="Helical" evidence="1">
    <location>
        <begin position="15"/>
        <end position="36"/>
    </location>
</feature>
<keyword evidence="1" id="KW-0812">Transmembrane</keyword>
<sequence>MKNPRTPTARRWRRYLPLLIVPPVICSILSGVLTWLVAPDAPDFGARWARNFLSALPVLPVGMIVMGRMNRVLAPVLGPRSPLLLKLTLALVTALVMETLIGGIVVIGQHGLSTDLPGQVAHAALRALPVGLGIALLMAFVIRPRLQRWQERLA</sequence>
<evidence type="ECO:0000256" key="1">
    <source>
        <dbReference type="SAM" id="Phobius"/>
    </source>
</evidence>
<feature type="transmembrane region" description="Helical" evidence="1">
    <location>
        <begin position="48"/>
        <end position="66"/>
    </location>
</feature>
<organism evidence="2 3">
    <name type="scientific">Pseudaquabacterium rugosum</name>
    <dbReference type="NCBI Taxonomy" id="2984194"/>
    <lineage>
        <taxon>Bacteria</taxon>
        <taxon>Pseudomonadati</taxon>
        <taxon>Pseudomonadota</taxon>
        <taxon>Betaproteobacteria</taxon>
        <taxon>Burkholderiales</taxon>
        <taxon>Sphaerotilaceae</taxon>
        <taxon>Pseudaquabacterium</taxon>
    </lineage>
</organism>
<dbReference type="RefSeq" id="WP_341374347.1">
    <property type="nucleotide sequence ID" value="NZ_JBBUTF010000009.1"/>
</dbReference>
<keyword evidence="1" id="KW-0472">Membrane</keyword>
<comment type="caution">
    <text evidence="2">The sequence shown here is derived from an EMBL/GenBank/DDBJ whole genome shotgun (WGS) entry which is preliminary data.</text>
</comment>
<keyword evidence="1" id="KW-1133">Transmembrane helix</keyword>
<evidence type="ECO:0000313" key="3">
    <source>
        <dbReference type="Proteomes" id="UP001368500"/>
    </source>
</evidence>
<evidence type="ECO:0008006" key="4">
    <source>
        <dbReference type="Google" id="ProtNLM"/>
    </source>
</evidence>
<dbReference type="EMBL" id="JBBUTF010000009">
    <property type="protein sequence ID" value="MEK8026561.1"/>
    <property type="molecule type" value="Genomic_DNA"/>
</dbReference>
<keyword evidence="3" id="KW-1185">Reference proteome</keyword>
<gene>
    <name evidence="2" type="ORF">AACH11_11375</name>
</gene>
<dbReference type="Proteomes" id="UP001368500">
    <property type="component" value="Unassembled WGS sequence"/>
</dbReference>
<reference evidence="2 3" key="1">
    <citation type="submission" date="2024-04" db="EMBL/GenBank/DDBJ databases">
        <title>Novel species of the genus Ideonella isolated from streams.</title>
        <authorList>
            <person name="Lu H."/>
        </authorList>
    </citation>
    <scope>NUCLEOTIDE SEQUENCE [LARGE SCALE GENOMIC DNA]</scope>
    <source>
        <strain evidence="2 3">BYS139W</strain>
    </source>
</reference>
<feature type="transmembrane region" description="Helical" evidence="1">
    <location>
        <begin position="120"/>
        <end position="142"/>
    </location>
</feature>
<accession>A0ABU9B9J3</accession>
<protein>
    <recommendedName>
        <fullName evidence="4">DUF2798 domain-containing protein</fullName>
    </recommendedName>
</protein>
<evidence type="ECO:0000313" key="2">
    <source>
        <dbReference type="EMBL" id="MEK8026561.1"/>
    </source>
</evidence>
<name>A0ABU9B9J3_9BURK</name>
<proteinExistence type="predicted"/>
<feature type="transmembrane region" description="Helical" evidence="1">
    <location>
        <begin position="87"/>
        <end position="108"/>
    </location>
</feature>